<dbReference type="EMBL" id="CAJHJT010000001">
    <property type="protein sequence ID" value="CAD6991992.1"/>
    <property type="molecule type" value="Genomic_DNA"/>
</dbReference>
<accession>A0A811TYZ2</accession>
<proteinExistence type="predicted"/>
<keyword evidence="2" id="KW-1185">Reference proteome</keyword>
<gene>
    <name evidence="1" type="ORF">CCAP1982_LOCUS878</name>
</gene>
<name>A0A811TYZ2_CERCA</name>
<comment type="caution">
    <text evidence="1">The sequence shown here is derived from an EMBL/GenBank/DDBJ whole genome shotgun (WGS) entry which is preliminary data.</text>
</comment>
<evidence type="ECO:0000313" key="1">
    <source>
        <dbReference type="EMBL" id="CAD6991992.1"/>
    </source>
</evidence>
<evidence type="ECO:0000313" key="2">
    <source>
        <dbReference type="Proteomes" id="UP000606786"/>
    </source>
</evidence>
<organism evidence="1 2">
    <name type="scientific">Ceratitis capitata</name>
    <name type="common">Mediterranean fruit fly</name>
    <name type="synonym">Tephritis capitata</name>
    <dbReference type="NCBI Taxonomy" id="7213"/>
    <lineage>
        <taxon>Eukaryota</taxon>
        <taxon>Metazoa</taxon>
        <taxon>Ecdysozoa</taxon>
        <taxon>Arthropoda</taxon>
        <taxon>Hexapoda</taxon>
        <taxon>Insecta</taxon>
        <taxon>Pterygota</taxon>
        <taxon>Neoptera</taxon>
        <taxon>Endopterygota</taxon>
        <taxon>Diptera</taxon>
        <taxon>Brachycera</taxon>
        <taxon>Muscomorpha</taxon>
        <taxon>Tephritoidea</taxon>
        <taxon>Tephritidae</taxon>
        <taxon>Ceratitis</taxon>
        <taxon>Ceratitis</taxon>
    </lineage>
</organism>
<protein>
    <submittedName>
        <fullName evidence="1">(Mediterranean fruit fly) hypothetical protein</fullName>
    </submittedName>
</protein>
<sequence length="70" mass="8247">MMNKRARHVRTLEHLHLNDADEVSCIEDQDCLRRQQTLRIQEKAARHKSATLHYIWHNSDNAAISKTLVE</sequence>
<reference evidence="1" key="1">
    <citation type="submission" date="2020-11" db="EMBL/GenBank/DDBJ databases">
        <authorList>
            <person name="Whitehead M."/>
        </authorList>
    </citation>
    <scope>NUCLEOTIDE SEQUENCE</scope>
    <source>
        <strain evidence="1">EGII</strain>
    </source>
</reference>
<dbReference type="AlphaFoldDB" id="A0A811TYZ2"/>
<dbReference type="Proteomes" id="UP000606786">
    <property type="component" value="Unassembled WGS sequence"/>
</dbReference>